<dbReference type="SUPFAM" id="SSF50486">
    <property type="entry name" value="FMT C-terminal domain-like"/>
    <property type="match status" value="1"/>
</dbReference>
<keyword evidence="4 5" id="KW-0648">Protein biosynthesis</keyword>
<dbReference type="HAMAP" id="MF_00182">
    <property type="entry name" value="Formyl_trans"/>
    <property type="match status" value="1"/>
</dbReference>
<dbReference type="CDD" id="cd08704">
    <property type="entry name" value="Met_tRNA_FMT_C"/>
    <property type="match status" value="1"/>
</dbReference>
<feature type="binding site" evidence="5">
    <location>
        <begin position="109"/>
        <end position="112"/>
    </location>
    <ligand>
        <name>(6S)-5,6,7,8-tetrahydrofolate</name>
        <dbReference type="ChEBI" id="CHEBI:57453"/>
    </ligand>
</feature>
<dbReference type="Gene3D" id="3.40.50.12230">
    <property type="match status" value="1"/>
</dbReference>
<dbReference type="AlphaFoldDB" id="A0A328N942"/>
<comment type="caution">
    <text evidence="9">The sequence shown here is derived from an EMBL/GenBank/DDBJ whole genome shotgun (WGS) entry which is preliminary data.</text>
</comment>
<dbReference type="PANTHER" id="PTHR11138">
    <property type="entry name" value="METHIONYL-TRNA FORMYLTRANSFERASE"/>
    <property type="match status" value="1"/>
</dbReference>
<dbReference type="GO" id="GO:0005829">
    <property type="term" value="C:cytosol"/>
    <property type="evidence" value="ECO:0007669"/>
    <property type="project" value="TreeGrafter"/>
</dbReference>
<dbReference type="Proteomes" id="UP000248966">
    <property type="component" value="Unassembled WGS sequence"/>
</dbReference>
<keyword evidence="12" id="KW-1185">Reference proteome</keyword>
<accession>A0A328N942</accession>
<dbReference type="InterPro" id="IPR005793">
    <property type="entry name" value="Formyl_trans_C"/>
</dbReference>
<dbReference type="Proteomes" id="UP000249045">
    <property type="component" value="Unassembled WGS sequence"/>
</dbReference>
<dbReference type="EMBL" id="PYAC01000011">
    <property type="protein sequence ID" value="RAO19263.1"/>
    <property type="molecule type" value="Genomic_DNA"/>
</dbReference>
<evidence type="ECO:0000256" key="4">
    <source>
        <dbReference type="ARBA" id="ARBA00022917"/>
    </source>
</evidence>
<evidence type="ECO:0000313" key="9">
    <source>
        <dbReference type="EMBL" id="RAO00105.1"/>
    </source>
</evidence>
<organism evidence="9 11">
    <name type="scientific">Micromonospora noduli</name>
    <dbReference type="NCBI Taxonomy" id="709876"/>
    <lineage>
        <taxon>Bacteria</taxon>
        <taxon>Bacillati</taxon>
        <taxon>Actinomycetota</taxon>
        <taxon>Actinomycetes</taxon>
        <taxon>Micromonosporales</taxon>
        <taxon>Micromonosporaceae</taxon>
        <taxon>Micromonospora</taxon>
    </lineage>
</organism>
<dbReference type="EC" id="2.1.2.9" evidence="2 5"/>
<feature type="domain" description="Formyl transferase C-terminal" evidence="8">
    <location>
        <begin position="203"/>
        <end position="299"/>
    </location>
</feature>
<dbReference type="GO" id="GO:0004479">
    <property type="term" value="F:methionyl-tRNA formyltransferase activity"/>
    <property type="evidence" value="ECO:0007669"/>
    <property type="project" value="UniProtKB-UniRule"/>
</dbReference>
<reference evidence="11 12" key="1">
    <citation type="submission" date="2018-03" db="EMBL/GenBank/DDBJ databases">
        <title>Defining the species Micromonospora saelicesensis and Micromonospora noduli under the framework of genomics.</title>
        <authorList>
            <person name="Riesco R."/>
            <person name="Trujillo M.E."/>
        </authorList>
    </citation>
    <scope>NUCLEOTIDE SEQUENCE [LARGE SCALE GENOMIC DNA]</scope>
    <source>
        <strain evidence="9 11">LAH08</strain>
        <strain evidence="10 12">MED15</strain>
    </source>
</reference>
<dbReference type="InterPro" id="IPR044135">
    <property type="entry name" value="Met-tRNA-FMT_C"/>
</dbReference>
<evidence type="ECO:0000313" key="10">
    <source>
        <dbReference type="EMBL" id="RAO19263.1"/>
    </source>
</evidence>
<evidence type="ECO:0000259" key="7">
    <source>
        <dbReference type="Pfam" id="PF00551"/>
    </source>
</evidence>
<keyword evidence="3 5" id="KW-0808">Transferase</keyword>
<evidence type="ECO:0000256" key="1">
    <source>
        <dbReference type="ARBA" id="ARBA00010699"/>
    </source>
</evidence>
<dbReference type="Pfam" id="PF02911">
    <property type="entry name" value="Formyl_trans_C"/>
    <property type="match status" value="1"/>
</dbReference>
<evidence type="ECO:0000313" key="12">
    <source>
        <dbReference type="Proteomes" id="UP000249045"/>
    </source>
</evidence>
<dbReference type="PANTHER" id="PTHR11138:SF5">
    <property type="entry name" value="METHIONYL-TRNA FORMYLTRANSFERASE, MITOCHONDRIAL"/>
    <property type="match status" value="1"/>
</dbReference>
<dbReference type="EMBL" id="PYAA01000019">
    <property type="protein sequence ID" value="RAO00105.1"/>
    <property type="molecule type" value="Genomic_DNA"/>
</dbReference>
<keyword evidence="6" id="KW-0732">Signal</keyword>
<dbReference type="Pfam" id="PF00551">
    <property type="entry name" value="Formyl_trans_N"/>
    <property type="match status" value="1"/>
</dbReference>
<name>A0A328N942_9ACTN</name>
<feature type="signal peptide" evidence="6">
    <location>
        <begin position="1"/>
        <end position="17"/>
    </location>
</feature>
<dbReference type="FunFam" id="3.40.50.12230:FF:000001">
    <property type="entry name" value="Methionyl-tRNA formyltransferase"/>
    <property type="match status" value="1"/>
</dbReference>
<dbReference type="NCBIfam" id="TIGR00460">
    <property type="entry name" value="fmt"/>
    <property type="match status" value="1"/>
</dbReference>
<proteinExistence type="inferred from homology"/>
<feature type="domain" description="Formyl transferase N-terminal" evidence="7">
    <location>
        <begin position="1"/>
        <end position="180"/>
    </location>
</feature>
<dbReference type="InterPro" id="IPR041711">
    <property type="entry name" value="Met-tRNA-FMT_N"/>
</dbReference>
<dbReference type="CDD" id="cd08646">
    <property type="entry name" value="FMT_core_Met-tRNA-FMT_N"/>
    <property type="match status" value="1"/>
</dbReference>
<protein>
    <recommendedName>
        <fullName evidence="2 5">Methionyl-tRNA formyltransferase</fullName>
        <ecNumber evidence="2 5">2.1.2.9</ecNumber>
    </recommendedName>
</protein>
<dbReference type="InterPro" id="IPR005794">
    <property type="entry name" value="Fmt"/>
</dbReference>
<dbReference type="RefSeq" id="WP_112584592.1">
    <property type="nucleotide sequence ID" value="NZ_JBFAQI010000003.1"/>
</dbReference>
<gene>
    <name evidence="5" type="primary">fmt</name>
    <name evidence="9" type="ORF">LAH08_03337</name>
    <name evidence="10" type="ORF">MED15_02896</name>
</gene>
<feature type="chain" id="PRO_5016322995" description="Methionyl-tRNA formyltransferase" evidence="6">
    <location>
        <begin position="18"/>
        <end position="308"/>
    </location>
</feature>
<comment type="function">
    <text evidence="5">Attaches a formyl group to the free amino group of methionyl-tRNA(fMet). The formyl group appears to play a dual role in the initiator identity of N-formylmethionyl-tRNA by promoting its recognition by IF2 and preventing the misappropriation of this tRNA by the elongation apparatus.</text>
</comment>
<evidence type="ECO:0000313" key="11">
    <source>
        <dbReference type="Proteomes" id="UP000248966"/>
    </source>
</evidence>
<evidence type="ECO:0000256" key="6">
    <source>
        <dbReference type="SAM" id="SignalP"/>
    </source>
</evidence>
<evidence type="ECO:0000256" key="5">
    <source>
        <dbReference type="HAMAP-Rule" id="MF_00182"/>
    </source>
</evidence>
<evidence type="ECO:0000259" key="8">
    <source>
        <dbReference type="Pfam" id="PF02911"/>
    </source>
</evidence>
<dbReference type="InterPro" id="IPR036477">
    <property type="entry name" value="Formyl_transf_N_sf"/>
</dbReference>
<comment type="similarity">
    <text evidence="1 5">Belongs to the Fmt family.</text>
</comment>
<evidence type="ECO:0000256" key="2">
    <source>
        <dbReference type="ARBA" id="ARBA00012261"/>
    </source>
</evidence>
<comment type="catalytic activity">
    <reaction evidence="5">
        <text>L-methionyl-tRNA(fMet) + (6R)-10-formyltetrahydrofolate = N-formyl-L-methionyl-tRNA(fMet) + (6S)-5,6,7,8-tetrahydrofolate + H(+)</text>
        <dbReference type="Rhea" id="RHEA:24380"/>
        <dbReference type="Rhea" id="RHEA-COMP:9952"/>
        <dbReference type="Rhea" id="RHEA-COMP:9953"/>
        <dbReference type="ChEBI" id="CHEBI:15378"/>
        <dbReference type="ChEBI" id="CHEBI:57453"/>
        <dbReference type="ChEBI" id="CHEBI:78530"/>
        <dbReference type="ChEBI" id="CHEBI:78844"/>
        <dbReference type="ChEBI" id="CHEBI:195366"/>
        <dbReference type="EC" id="2.1.2.9"/>
    </reaction>
</comment>
<dbReference type="InterPro" id="IPR011034">
    <property type="entry name" value="Formyl_transferase-like_C_sf"/>
</dbReference>
<sequence>MRVIFAGTPAVAVPALAAVAASRHELVAVVTRPDAPAGRGRGLARSPVGAWADEHGVEVLTPARPREPEFLDRLRELEPACVPVVAYGALVPPAALEIPRHGWINLHFSLLPAWRGAAPVQHAVLHGDELTGASVFQLEEGLDTGPVYGTLTDEIRPTDTSGDLLGRLADSGAGLLVAVLDAIADGTARAEPQPADGVSLAPKLTVDDARVRWGDPAFAVDRRIRACTPAPGGWTTFRDERVKLGPVVPVPDGPELKPGELLVEKSRVLAGTATVPVRLGEVRAAGKRAMDATDWARGVRVGTGEDFA</sequence>
<dbReference type="InterPro" id="IPR002376">
    <property type="entry name" value="Formyl_transf_N"/>
</dbReference>
<evidence type="ECO:0000256" key="3">
    <source>
        <dbReference type="ARBA" id="ARBA00022679"/>
    </source>
</evidence>
<dbReference type="SUPFAM" id="SSF53328">
    <property type="entry name" value="Formyltransferase"/>
    <property type="match status" value="1"/>
</dbReference>